<evidence type="ECO:0000259" key="10">
    <source>
        <dbReference type="PROSITE" id="PS50157"/>
    </source>
</evidence>
<dbReference type="Pfam" id="PF00172">
    <property type="entry name" value="Zn_clus"/>
    <property type="match status" value="1"/>
</dbReference>
<evidence type="ECO:0000256" key="4">
    <source>
        <dbReference type="ARBA" id="ARBA00023015"/>
    </source>
</evidence>
<dbReference type="Gene3D" id="3.30.160.60">
    <property type="entry name" value="Classic Zinc Finger"/>
    <property type="match status" value="2"/>
</dbReference>
<keyword evidence="5" id="KW-0804">Transcription</keyword>
<protein>
    <submittedName>
        <fullName evidence="11">Fungal-specific transcription factor domain-containing protein</fullName>
    </submittedName>
</protein>
<dbReference type="InterPro" id="IPR013087">
    <property type="entry name" value="Znf_C2H2_type"/>
</dbReference>
<feature type="compositionally biased region" description="Low complexity" evidence="8">
    <location>
        <begin position="138"/>
        <end position="151"/>
    </location>
</feature>
<keyword evidence="3" id="KW-0862">Zinc</keyword>
<dbReference type="InterPro" id="IPR036236">
    <property type="entry name" value="Znf_C2H2_sf"/>
</dbReference>
<dbReference type="PROSITE" id="PS50157">
    <property type="entry name" value="ZINC_FINGER_C2H2_2"/>
    <property type="match status" value="2"/>
</dbReference>
<evidence type="ECO:0000256" key="3">
    <source>
        <dbReference type="ARBA" id="ARBA00022833"/>
    </source>
</evidence>
<feature type="domain" description="C2H2-type" evidence="10">
    <location>
        <begin position="50"/>
        <end position="77"/>
    </location>
</feature>
<comment type="caution">
    <text evidence="11">The sequence shown here is derived from an EMBL/GenBank/DDBJ whole genome shotgun (WGS) entry which is preliminary data.</text>
</comment>
<dbReference type="SUPFAM" id="SSF57701">
    <property type="entry name" value="Zn2/Cys6 DNA-binding domain"/>
    <property type="match status" value="1"/>
</dbReference>
<evidence type="ECO:0000256" key="7">
    <source>
        <dbReference type="PROSITE-ProRule" id="PRU00042"/>
    </source>
</evidence>
<name>A0A9P8Y564_9PEZI</name>
<accession>A0A9P8Y564</accession>
<dbReference type="PROSITE" id="PS00028">
    <property type="entry name" value="ZINC_FINGER_C2H2_1"/>
    <property type="match status" value="2"/>
</dbReference>
<dbReference type="InterPro" id="IPR007219">
    <property type="entry name" value="XnlR_reg_dom"/>
</dbReference>
<dbReference type="CDD" id="cd12148">
    <property type="entry name" value="fungal_TF_MHR"/>
    <property type="match status" value="1"/>
</dbReference>
<dbReference type="OrthoDB" id="8117402at2759"/>
<dbReference type="InterPro" id="IPR036864">
    <property type="entry name" value="Zn2-C6_fun-type_DNA-bd_sf"/>
</dbReference>
<evidence type="ECO:0000256" key="5">
    <source>
        <dbReference type="ARBA" id="ARBA00023163"/>
    </source>
</evidence>
<dbReference type="SMART" id="SM00355">
    <property type="entry name" value="ZnF_C2H2"/>
    <property type="match status" value="2"/>
</dbReference>
<feature type="domain" description="Zn(2)-C6 fungal-type" evidence="9">
    <location>
        <begin position="93"/>
        <end position="122"/>
    </location>
</feature>
<dbReference type="EMBL" id="JAGTJQ010000006">
    <property type="protein sequence ID" value="KAH7029777.1"/>
    <property type="molecule type" value="Genomic_DNA"/>
</dbReference>
<keyword evidence="1" id="KW-0479">Metal-binding</keyword>
<reference evidence="11" key="1">
    <citation type="journal article" date="2021" name="Nat. Commun.">
        <title>Genetic determinants of endophytism in the Arabidopsis root mycobiome.</title>
        <authorList>
            <person name="Mesny F."/>
            <person name="Miyauchi S."/>
            <person name="Thiergart T."/>
            <person name="Pickel B."/>
            <person name="Atanasova L."/>
            <person name="Karlsson M."/>
            <person name="Huettel B."/>
            <person name="Barry K.W."/>
            <person name="Haridas S."/>
            <person name="Chen C."/>
            <person name="Bauer D."/>
            <person name="Andreopoulos W."/>
            <person name="Pangilinan J."/>
            <person name="LaButti K."/>
            <person name="Riley R."/>
            <person name="Lipzen A."/>
            <person name="Clum A."/>
            <person name="Drula E."/>
            <person name="Henrissat B."/>
            <person name="Kohler A."/>
            <person name="Grigoriev I.V."/>
            <person name="Martin F.M."/>
            <person name="Hacquard S."/>
        </authorList>
    </citation>
    <scope>NUCLEOTIDE SEQUENCE</scope>
    <source>
        <strain evidence="11">MPI-CAGE-CH-0230</strain>
    </source>
</reference>
<keyword evidence="12" id="KW-1185">Reference proteome</keyword>
<dbReference type="PANTHER" id="PTHR47660">
    <property type="entry name" value="TRANSCRIPTION FACTOR WITH C2H2 AND ZN(2)-CYS(6) DNA BINDING DOMAIN (EUROFUNG)-RELATED-RELATED"/>
    <property type="match status" value="1"/>
</dbReference>
<evidence type="ECO:0000256" key="1">
    <source>
        <dbReference type="ARBA" id="ARBA00022723"/>
    </source>
</evidence>
<dbReference type="GeneID" id="70192169"/>
<dbReference type="SUPFAM" id="SSF57667">
    <property type="entry name" value="beta-beta-alpha zinc fingers"/>
    <property type="match status" value="1"/>
</dbReference>
<evidence type="ECO:0000256" key="8">
    <source>
        <dbReference type="SAM" id="MobiDB-lite"/>
    </source>
</evidence>
<dbReference type="GO" id="GO:0006351">
    <property type="term" value="P:DNA-templated transcription"/>
    <property type="evidence" value="ECO:0007669"/>
    <property type="project" value="InterPro"/>
</dbReference>
<dbReference type="Gene3D" id="4.10.240.10">
    <property type="entry name" value="Zn(2)-C6 fungal-type DNA-binding domain"/>
    <property type="match status" value="1"/>
</dbReference>
<dbReference type="GO" id="GO:0000981">
    <property type="term" value="F:DNA-binding transcription factor activity, RNA polymerase II-specific"/>
    <property type="evidence" value="ECO:0007669"/>
    <property type="project" value="InterPro"/>
</dbReference>
<keyword evidence="6" id="KW-0539">Nucleus</keyword>
<dbReference type="InterPro" id="IPR001138">
    <property type="entry name" value="Zn2Cys6_DnaBD"/>
</dbReference>
<proteinExistence type="predicted"/>
<dbReference type="Pfam" id="PF00096">
    <property type="entry name" value="zf-C2H2"/>
    <property type="match status" value="1"/>
</dbReference>
<dbReference type="GO" id="GO:0008270">
    <property type="term" value="F:zinc ion binding"/>
    <property type="evidence" value="ECO:0007669"/>
    <property type="project" value="UniProtKB-KW"/>
</dbReference>
<evidence type="ECO:0000256" key="2">
    <source>
        <dbReference type="ARBA" id="ARBA00022771"/>
    </source>
</evidence>
<dbReference type="AlphaFoldDB" id="A0A9P8Y564"/>
<evidence type="ECO:0000313" key="12">
    <source>
        <dbReference type="Proteomes" id="UP000756346"/>
    </source>
</evidence>
<dbReference type="SMART" id="SM00066">
    <property type="entry name" value="GAL4"/>
    <property type="match status" value="1"/>
</dbReference>
<evidence type="ECO:0000256" key="6">
    <source>
        <dbReference type="ARBA" id="ARBA00023242"/>
    </source>
</evidence>
<feature type="region of interest" description="Disordered" evidence="8">
    <location>
        <begin position="71"/>
        <end position="90"/>
    </location>
</feature>
<organism evidence="11 12">
    <name type="scientific">Microdochium trichocladiopsis</name>
    <dbReference type="NCBI Taxonomy" id="1682393"/>
    <lineage>
        <taxon>Eukaryota</taxon>
        <taxon>Fungi</taxon>
        <taxon>Dikarya</taxon>
        <taxon>Ascomycota</taxon>
        <taxon>Pezizomycotina</taxon>
        <taxon>Sordariomycetes</taxon>
        <taxon>Xylariomycetidae</taxon>
        <taxon>Xylariales</taxon>
        <taxon>Microdochiaceae</taxon>
        <taxon>Microdochium</taxon>
    </lineage>
</organism>
<feature type="domain" description="C2H2-type" evidence="10">
    <location>
        <begin position="22"/>
        <end position="49"/>
    </location>
</feature>
<gene>
    <name evidence="11" type="ORF">B0I36DRAFT_432417</name>
</gene>
<dbReference type="RefSeq" id="XP_046012065.1">
    <property type="nucleotide sequence ID" value="XM_046162623.1"/>
</dbReference>
<keyword evidence="4" id="KW-0805">Transcription regulation</keyword>
<dbReference type="Pfam" id="PF04082">
    <property type="entry name" value="Fungal_trans"/>
    <property type="match status" value="1"/>
</dbReference>
<dbReference type="FunFam" id="3.30.160.60:FF:002343">
    <property type="entry name" value="Zinc finger protein 33A"/>
    <property type="match status" value="1"/>
</dbReference>
<evidence type="ECO:0000259" key="9">
    <source>
        <dbReference type="PROSITE" id="PS50048"/>
    </source>
</evidence>
<dbReference type="Proteomes" id="UP000756346">
    <property type="component" value="Unassembled WGS sequence"/>
</dbReference>
<dbReference type="CDD" id="cd00067">
    <property type="entry name" value="GAL4"/>
    <property type="match status" value="1"/>
</dbReference>
<dbReference type="GO" id="GO:0003677">
    <property type="term" value="F:DNA binding"/>
    <property type="evidence" value="ECO:0007669"/>
    <property type="project" value="InterPro"/>
</dbReference>
<dbReference type="PROSITE" id="PS00463">
    <property type="entry name" value="ZN2_CY6_FUNGAL_1"/>
    <property type="match status" value="1"/>
</dbReference>
<feature type="region of interest" description="Disordered" evidence="8">
    <location>
        <begin position="137"/>
        <end position="167"/>
    </location>
</feature>
<dbReference type="PROSITE" id="PS50048">
    <property type="entry name" value="ZN2_CY6_FUNGAL_2"/>
    <property type="match status" value="1"/>
</dbReference>
<evidence type="ECO:0000313" key="11">
    <source>
        <dbReference type="EMBL" id="KAH7029777.1"/>
    </source>
</evidence>
<keyword evidence="2 7" id="KW-0863">Zinc-finger</keyword>
<sequence>MAIASSLMVDMELPAASEDESFDCTLCGMGFLRQDHLTRHLALHNGQRPFTCAVCHRQFSRGDTLERHQITHGATPSDHRASKPNGQPRASRACASCRRSKERCDGQEPCSRCRRHDKSCHFLPRRTRQTSKFKQLGSSTFSTTTTDGSHTAFQIRGNRPTSPEQPSLLVTEPRTVHNSDHTESLVAMGSNFINADISFDIGHSDLDQDWHDVCHFPRPGAAADGYMPAMLSLGSQRTSSSVDAAAIPVMAGLNSAGSLQPQWSPVPANSGILEAELENFCHVESVSPEGYDDLNLWARMVDTTWVRRSGSPESSDSLVLPPAATLTAFIQLYFEKFHETMPIIHRPTFNPNTAPSLLVLAVANIGRRFSRLAETSSQVVGLENWVYNAVKRHTKIFETSESIPLWLAQAVLLSHMATSFSDDRTAVERSHMTRGVLDVVLRKLEQSRTAAEVRLLDVAEGPDDEQGLWAAWTHYEAIRRTAYGLWLFDSQCCLLFDLTPAVPTEALDIPLPCHEKLWEKSSAASWELQWTGSTKQLPTLREELQSFYDCKPVGGHIGACSFMIILFGFFRDLLVLRQIESHGLLGVINMHGKHVTRRETCSSSLWKLLDPSKRAGGSWNRANAVTAQFYHIIRVVQEVCLKDLLAFTGWRVARSTQAETSQRLRTWVSENGECARKVVLHAGTIFQQCWSRSTEGYQEPSAILIASIALWVYNSSLPYCSWVAASPTQLQTSRTIHRHDEALDSASTLLATSTSLPSIRAESPQTELTAQPRSVTVCLHSGGDDHDDDYAQDWVRSGRQIRPMVVSVGDINAPGAYLNAVRNSVVFLEAHREWKISQLFASVQKDLLTAFESNHALSTR</sequence>